<dbReference type="Gene3D" id="3.40.50.720">
    <property type="entry name" value="NAD(P)-binding Rossmann-like Domain"/>
    <property type="match status" value="1"/>
</dbReference>
<keyword evidence="2" id="KW-0548">Nucleotidyltransferase</keyword>
<evidence type="ECO:0000313" key="3">
    <source>
        <dbReference type="Proteomes" id="UP001148125"/>
    </source>
</evidence>
<comment type="caution">
    <text evidence="2">The sequence shown here is derived from an EMBL/GenBank/DDBJ whole genome shotgun (WGS) entry which is preliminary data.</text>
</comment>
<organism evidence="2 3">
    <name type="scientific">Alkalihalobacterium chitinilyticum</name>
    <dbReference type="NCBI Taxonomy" id="2980103"/>
    <lineage>
        <taxon>Bacteria</taxon>
        <taxon>Bacillati</taxon>
        <taxon>Bacillota</taxon>
        <taxon>Bacilli</taxon>
        <taxon>Bacillales</taxon>
        <taxon>Bacillaceae</taxon>
        <taxon>Alkalihalobacterium</taxon>
    </lineage>
</organism>
<feature type="domain" description="THIF-type NAD/FAD binding fold" evidence="1">
    <location>
        <begin position="118"/>
        <end position="345"/>
    </location>
</feature>
<gene>
    <name evidence="2" type="ORF">N7Z68_18720</name>
</gene>
<dbReference type="InterPro" id="IPR035985">
    <property type="entry name" value="Ubiquitin-activating_enz"/>
</dbReference>
<dbReference type="EMBL" id="JAOTPO010000015">
    <property type="protein sequence ID" value="MDE5415398.1"/>
    <property type="molecule type" value="Genomic_DNA"/>
</dbReference>
<keyword evidence="2" id="KW-0808">Transferase</keyword>
<dbReference type="SUPFAM" id="SSF69572">
    <property type="entry name" value="Activating enzymes of the ubiquitin-like proteins"/>
    <property type="match status" value="1"/>
</dbReference>
<evidence type="ECO:0000313" key="2">
    <source>
        <dbReference type="EMBL" id="MDE5415398.1"/>
    </source>
</evidence>
<proteinExistence type="predicted"/>
<dbReference type="RefSeq" id="WP_275119992.1">
    <property type="nucleotide sequence ID" value="NZ_JAOTPO010000015.1"/>
</dbReference>
<protein>
    <submittedName>
        <fullName evidence="2">ThiF family adenylyltransferase</fullName>
    </submittedName>
</protein>
<keyword evidence="3" id="KW-1185">Reference proteome</keyword>
<dbReference type="Pfam" id="PF00899">
    <property type="entry name" value="ThiF"/>
    <property type="match status" value="1"/>
</dbReference>
<dbReference type="InterPro" id="IPR045886">
    <property type="entry name" value="ThiF/MoeB/HesA"/>
</dbReference>
<dbReference type="InterPro" id="IPR000594">
    <property type="entry name" value="ThiF_NAD_FAD-bd"/>
</dbReference>
<name>A0ABT5VIX4_9BACI</name>
<dbReference type="GO" id="GO:0016779">
    <property type="term" value="F:nucleotidyltransferase activity"/>
    <property type="evidence" value="ECO:0007669"/>
    <property type="project" value="UniProtKB-KW"/>
</dbReference>
<sequence length="370" mass="41317">MKPAVKAIYPIIKENSMYQIGDEPHFAVEIDDSEQFFDNLLPLLKGELTIPEIHKSLVNTYPEISLEEVNEAIEALDDMGILENSDIDQQSKQSQLEIDRYRSNMNFFSAFSSLTDSKYDFQNRLIHAKVLVLGMGGLGSNVLYQLAGLGVGHIVTVDYDVVELKNLNRQVLYSESQLGKNKTDVGISRLKDFNSNISFHTFNKKITCESDLEEIITSDLDLVICAADSPPVDIILWVNKYCLEKNVPYISGGTGVTLGQFFTVLPHISPCTECYYSEIIQQNKALFEATTKLTNTNAAIAPNISMVASLICMESIRVLLGIAEPISAGKRTLIDFITSSITQEKEWKRTCKNCVDNEVRNETDAKTTTT</sequence>
<reference evidence="2" key="1">
    <citation type="submission" date="2024-05" db="EMBL/GenBank/DDBJ databases">
        <title>Alkalihalobacillus sp. strain MEB203 novel alkaliphilic bacterium from Lonar Lake, India.</title>
        <authorList>
            <person name="Joshi A."/>
            <person name="Thite S."/>
            <person name="Mengade P."/>
        </authorList>
    </citation>
    <scope>NUCLEOTIDE SEQUENCE</scope>
    <source>
        <strain evidence="2">MEB 203</strain>
    </source>
</reference>
<dbReference type="CDD" id="cd00757">
    <property type="entry name" value="ThiF_MoeB_HesA_family"/>
    <property type="match status" value="1"/>
</dbReference>
<accession>A0ABT5VIX4</accession>
<dbReference type="Proteomes" id="UP001148125">
    <property type="component" value="Unassembled WGS sequence"/>
</dbReference>
<dbReference type="PANTHER" id="PTHR10953:SF102">
    <property type="entry name" value="ADENYLYLTRANSFERASE AND SULFURTRANSFERASE MOCS3"/>
    <property type="match status" value="1"/>
</dbReference>
<dbReference type="PANTHER" id="PTHR10953">
    <property type="entry name" value="UBIQUITIN-ACTIVATING ENZYME E1"/>
    <property type="match status" value="1"/>
</dbReference>
<evidence type="ECO:0000259" key="1">
    <source>
        <dbReference type="Pfam" id="PF00899"/>
    </source>
</evidence>